<dbReference type="PANTHER" id="PTHR30590">
    <property type="entry name" value="INNER MEMBRANE PROTEIN"/>
    <property type="match status" value="1"/>
</dbReference>
<proteinExistence type="predicted"/>
<dbReference type="InterPro" id="IPR007349">
    <property type="entry name" value="DUF418"/>
</dbReference>
<keyword evidence="1" id="KW-1133">Transmembrane helix</keyword>
<dbReference type="EMBL" id="JBBPCC010000001">
    <property type="protein sequence ID" value="MEK8127036.1"/>
    <property type="molecule type" value="Genomic_DNA"/>
</dbReference>
<dbReference type="InterPro" id="IPR052529">
    <property type="entry name" value="Bact_Transport_Assoc"/>
</dbReference>
<reference evidence="3 4" key="1">
    <citation type="submission" date="2024-04" db="EMBL/GenBank/DDBJ databases">
        <title>draft genome sequnece of Paenibacillus filicis.</title>
        <authorList>
            <person name="Kim D.-U."/>
        </authorList>
    </citation>
    <scope>NUCLEOTIDE SEQUENCE [LARGE SCALE GENOMIC DNA]</scope>
    <source>
        <strain evidence="3 4">KACC14197</strain>
    </source>
</reference>
<evidence type="ECO:0000259" key="2">
    <source>
        <dbReference type="Pfam" id="PF04235"/>
    </source>
</evidence>
<comment type="caution">
    <text evidence="3">The sequence shown here is derived from an EMBL/GenBank/DDBJ whole genome shotgun (WGS) entry which is preliminary data.</text>
</comment>
<feature type="domain" description="DUF418" evidence="2">
    <location>
        <begin position="231"/>
        <end position="384"/>
    </location>
</feature>
<dbReference type="Pfam" id="PF04235">
    <property type="entry name" value="DUF418"/>
    <property type="match status" value="1"/>
</dbReference>
<sequence>MHEMRRRVGMIDALRGWSLLGILLANMLIFQYGIWGKDQIRLYELSTFDLIWRGILNVTVEHSFMPVFSFLFGYSMVKLKESLEAQGLKAGRHLFRRSILLLTLGWLHAEWLWEGDVLGYYGLMSFFLLLFLGRKAKTLLVWGVLLLSLFGLMALLPSDSGPGSGLFEDKARMEAYVKETIPIYAGGTYEEIRHHSNTASPLDENNFLIAAVLIFAPFMTAPLFLLGMYGAKKQWFQQPDQERSRYRRRMLLFLPVGLMLKSLGYLGLGESWSESGEMLGGNLLALGYIFAFAWICALTKPSSVWLARLEATGRLSLTNYLMQSVIGTTLFYGYGFGWFGRLGVLAGCAIALVIYAVQLYCSAWYLRRFGMGPVERLLRMGTYLTVSARSKPKNTTLSS</sequence>
<evidence type="ECO:0000313" key="4">
    <source>
        <dbReference type="Proteomes" id="UP001469365"/>
    </source>
</evidence>
<dbReference type="PANTHER" id="PTHR30590:SF2">
    <property type="entry name" value="INNER MEMBRANE PROTEIN"/>
    <property type="match status" value="1"/>
</dbReference>
<dbReference type="RefSeq" id="WP_341414071.1">
    <property type="nucleotide sequence ID" value="NZ_JBBPCC010000001.1"/>
</dbReference>
<keyword evidence="4" id="KW-1185">Reference proteome</keyword>
<feature type="transmembrane region" description="Helical" evidence="1">
    <location>
        <begin position="12"/>
        <end position="34"/>
    </location>
</feature>
<keyword evidence="1" id="KW-0472">Membrane</keyword>
<feature type="transmembrane region" description="Helical" evidence="1">
    <location>
        <begin position="280"/>
        <end position="299"/>
    </location>
</feature>
<feature type="transmembrane region" description="Helical" evidence="1">
    <location>
        <begin position="94"/>
        <end position="111"/>
    </location>
</feature>
<feature type="transmembrane region" description="Helical" evidence="1">
    <location>
        <begin position="207"/>
        <end position="229"/>
    </location>
</feature>
<feature type="transmembrane region" description="Helical" evidence="1">
    <location>
        <begin position="139"/>
        <end position="156"/>
    </location>
</feature>
<gene>
    <name evidence="3" type="ORF">WMW72_03835</name>
</gene>
<accession>A0ABU9DFJ1</accession>
<feature type="transmembrane region" description="Helical" evidence="1">
    <location>
        <begin position="320"/>
        <end position="338"/>
    </location>
</feature>
<evidence type="ECO:0000256" key="1">
    <source>
        <dbReference type="SAM" id="Phobius"/>
    </source>
</evidence>
<feature type="transmembrane region" description="Helical" evidence="1">
    <location>
        <begin position="250"/>
        <end position="268"/>
    </location>
</feature>
<feature type="transmembrane region" description="Helical" evidence="1">
    <location>
        <begin position="117"/>
        <end position="132"/>
    </location>
</feature>
<protein>
    <submittedName>
        <fullName evidence="3">DUF418 domain-containing protein</fullName>
    </submittedName>
</protein>
<feature type="transmembrane region" description="Helical" evidence="1">
    <location>
        <begin position="54"/>
        <end position="74"/>
    </location>
</feature>
<name>A0ABU9DFJ1_9BACL</name>
<keyword evidence="1" id="KW-0812">Transmembrane</keyword>
<feature type="transmembrane region" description="Helical" evidence="1">
    <location>
        <begin position="344"/>
        <end position="366"/>
    </location>
</feature>
<dbReference type="Proteomes" id="UP001469365">
    <property type="component" value="Unassembled WGS sequence"/>
</dbReference>
<evidence type="ECO:0000313" key="3">
    <source>
        <dbReference type="EMBL" id="MEK8127036.1"/>
    </source>
</evidence>
<organism evidence="3 4">
    <name type="scientific">Paenibacillus filicis</name>
    <dbReference type="NCBI Taxonomy" id="669464"/>
    <lineage>
        <taxon>Bacteria</taxon>
        <taxon>Bacillati</taxon>
        <taxon>Bacillota</taxon>
        <taxon>Bacilli</taxon>
        <taxon>Bacillales</taxon>
        <taxon>Paenibacillaceae</taxon>
        <taxon>Paenibacillus</taxon>
    </lineage>
</organism>